<sequence length="508" mass="53445">MKISQRRIRGLVAIAASVSIISGSLIAAGPAQAATKDLNIGLTLDIDKLDPQGATSFATVRALGIVYGSLVEVGPKLQIRPGLARSWAFNAQGTQLRLHLRPNVKFQDGSSFDAADVKASLERILDPATKAAARANILTIKTITANGLDVTLDLTIPNVAILAALDGVNMAMLSSDDIKAGNVGKTVNGTGPFKFVSWEPGQSVKLVSNATYWGGKPKLDTVTFRVIPTEASILSALNAGTIQFSVITSPLVAKQAGSNLKVYKTPGLAYVALQLNAKVAPFDKLGVRLAIQCAVSRAEVVKTASSGEGAVIGPITSPAYASDPKARPCPSVDLAKAKQYLTDAGYPNGLTIKTMVAPTQFATASGTAQSLKSQLAKAGITLEIDAVDDSTFVSRWLAGDFGSSVANNGGRIDPDTMYTRYFTSTGNLNKVAGYSSATLDANFTKGKASGRVTDRKAAYTAISKELEDNAVWIWLFSPYEYRVAAKNVTGFIPLATGSLIELRKVDLK</sequence>
<feature type="domain" description="Solute-binding protein family 5" evidence="2">
    <location>
        <begin position="79"/>
        <end position="427"/>
    </location>
</feature>
<dbReference type="PIRSF" id="PIRSF002741">
    <property type="entry name" value="MppA"/>
    <property type="match status" value="1"/>
</dbReference>
<keyword evidence="1" id="KW-0732">Signal</keyword>
<name>A0A6J7VP97_9ZZZZ</name>
<evidence type="ECO:0000313" key="3">
    <source>
        <dbReference type="EMBL" id="CAB5107509.1"/>
    </source>
</evidence>
<dbReference type="Gene3D" id="3.90.76.10">
    <property type="entry name" value="Dipeptide-binding Protein, Domain 1"/>
    <property type="match status" value="1"/>
</dbReference>
<protein>
    <submittedName>
        <fullName evidence="3">Unannotated protein</fullName>
    </submittedName>
</protein>
<evidence type="ECO:0000259" key="2">
    <source>
        <dbReference type="Pfam" id="PF00496"/>
    </source>
</evidence>
<dbReference type="PANTHER" id="PTHR30290">
    <property type="entry name" value="PERIPLASMIC BINDING COMPONENT OF ABC TRANSPORTER"/>
    <property type="match status" value="1"/>
</dbReference>
<accession>A0A6J7VP97</accession>
<dbReference type="GO" id="GO:0042597">
    <property type="term" value="C:periplasmic space"/>
    <property type="evidence" value="ECO:0007669"/>
    <property type="project" value="UniProtKB-ARBA"/>
</dbReference>
<dbReference type="InterPro" id="IPR030678">
    <property type="entry name" value="Peptide/Ni-bd"/>
</dbReference>
<organism evidence="3">
    <name type="scientific">freshwater metagenome</name>
    <dbReference type="NCBI Taxonomy" id="449393"/>
    <lineage>
        <taxon>unclassified sequences</taxon>
        <taxon>metagenomes</taxon>
        <taxon>ecological metagenomes</taxon>
    </lineage>
</organism>
<dbReference type="PANTHER" id="PTHR30290:SF38">
    <property type="entry name" value="D,D-DIPEPTIDE-BINDING PERIPLASMIC PROTEIN DDPA-RELATED"/>
    <property type="match status" value="1"/>
</dbReference>
<dbReference type="Gene3D" id="3.10.105.10">
    <property type="entry name" value="Dipeptide-binding Protein, Domain 3"/>
    <property type="match status" value="1"/>
</dbReference>
<dbReference type="Gene3D" id="3.40.190.10">
    <property type="entry name" value="Periplasmic binding protein-like II"/>
    <property type="match status" value="1"/>
</dbReference>
<reference evidence="3" key="1">
    <citation type="submission" date="2020-05" db="EMBL/GenBank/DDBJ databases">
        <authorList>
            <person name="Chiriac C."/>
            <person name="Salcher M."/>
            <person name="Ghai R."/>
            <person name="Kavagutti S V."/>
        </authorList>
    </citation>
    <scope>NUCLEOTIDE SEQUENCE</scope>
</reference>
<dbReference type="GO" id="GO:0043190">
    <property type="term" value="C:ATP-binding cassette (ABC) transporter complex"/>
    <property type="evidence" value="ECO:0007669"/>
    <property type="project" value="InterPro"/>
</dbReference>
<dbReference type="GO" id="GO:1904680">
    <property type="term" value="F:peptide transmembrane transporter activity"/>
    <property type="evidence" value="ECO:0007669"/>
    <property type="project" value="TreeGrafter"/>
</dbReference>
<dbReference type="GO" id="GO:0015833">
    <property type="term" value="P:peptide transport"/>
    <property type="evidence" value="ECO:0007669"/>
    <property type="project" value="TreeGrafter"/>
</dbReference>
<gene>
    <name evidence="3" type="ORF">UFOPK4410_00339</name>
</gene>
<dbReference type="Pfam" id="PF00496">
    <property type="entry name" value="SBP_bac_5"/>
    <property type="match status" value="1"/>
</dbReference>
<dbReference type="InterPro" id="IPR000914">
    <property type="entry name" value="SBP_5_dom"/>
</dbReference>
<dbReference type="InterPro" id="IPR039424">
    <property type="entry name" value="SBP_5"/>
</dbReference>
<dbReference type="EMBL" id="CAFBRV010000018">
    <property type="protein sequence ID" value="CAB5107509.1"/>
    <property type="molecule type" value="Genomic_DNA"/>
</dbReference>
<dbReference type="SUPFAM" id="SSF53850">
    <property type="entry name" value="Periplasmic binding protein-like II"/>
    <property type="match status" value="1"/>
</dbReference>
<evidence type="ECO:0000256" key="1">
    <source>
        <dbReference type="ARBA" id="ARBA00022729"/>
    </source>
</evidence>
<proteinExistence type="predicted"/>
<dbReference type="AlphaFoldDB" id="A0A6J7VP97"/>